<accession>A0ABS4CLF2</accession>
<proteinExistence type="predicted"/>
<organism evidence="1 2">
    <name type="scientific">Enterococcus larvae</name>
    <dbReference type="NCBI Taxonomy" id="2794352"/>
    <lineage>
        <taxon>Bacteria</taxon>
        <taxon>Bacillati</taxon>
        <taxon>Bacillota</taxon>
        <taxon>Bacilli</taxon>
        <taxon>Lactobacillales</taxon>
        <taxon>Enterococcaceae</taxon>
        <taxon>Enterococcus</taxon>
    </lineage>
</organism>
<dbReference type="RefSeq" id="WP_209557661.1">
    <property type="nucleotide sequence ID" value="NZ_JAEDXU010000005.1"/>
</dbReference>
<evidence type="ECO:0000313" key="2">
    <source>
        <dbReference type="Proteomes" id="UP000673375"/>
    </source>
</evidence>
<keyword evidence="2" id="KW-1185">Reference proteome</keyword>
<protein>
    <submittedName>
        <fullName evidence="1">Uncharacterized protein</fullName>
    </submittedName>
</protein>
<sequence>MRKTTEPEGDLLERKTTAESFSDTAQGMTTFKTFVETKAVLYRYHIQGTRAICLV</sequence>
<reference evidence="1 2" key="1">
    <citation type="submission" date="2020-12" db="EMBL/GenBank/DDBJ databases">
        <title>Vagococcus allomyrinae sp. nov. and Enterococcus lavae sp. nov., isolated from the larvae of Allomyrina dichotoma.</title>
        <authorList>
            <person name="Lee S.D."/>
        </authorList>
    </citation>
    <scope>NUCLEOTIDE SEQUENCE [LARGE SCALE GENOMIC DNA]</scope>
    <source>
        <strain evidence="1 2">BWM-S5</strain>
    </source>
</reference>
<gene>
    <name evidence="1" type="ORF">I6N96_11380</name>
</gene>
<comment type="caution">
    <text evidence="1">The sequence shown here is derived from an EMBL/GenBank/DDBJ whole genome shotgun (WGS) entry which is preliminary data.</text>
</comment>
<dbReference type="Proteomes" id="UP000673375">
    <property type="component" value="Unassembled WGS sequence"/>
</dbReference>
<evidence type="ECO:0000313" key="1">
    <source>
        <dbReference type="EMBL" id="MBP1046870.1"/>
    </source>
</evidence>
<name>A0ABS4CLF2_9ENTE</name>
<dbReference type="EMBL" id="JAEDXU010000005">
    <property type="protein sequence ID" value="MBP1046870.1"/>
    <property type="molecule type" value="Genomic_DNA"/>
</dbReference>